<sequence>MNSKRIIFVVLISIAMSTSTFSQNATIKEEKLTMKTYMFSDPSPLPQIGRLYPYFRFDGYTAKGEDKAWNMVVLENEYIKVFVCPDIGGKIWGAIEKSTGKEFMYYNHVVKFRDVAMRGAWTSGGLEYNFGDIGHIPTCATPVDYRIKENEDGSVSCIVGALDLPSRTNWNVEIRLPKDKAYFETKATWFNNSNVPVTYYHWMNAAAKAKGNLEFLYPGNKRIGHGGEIGEWPIDNGREISFYENNNFGVYKSYHVINAYSDYFGGYYHDDDFGFGHYSLYDDKPGKKIWIWGLSDQGMIWEDLLTDSDGQYIEYQSGKLFNQAAASSTYTPFKHREFSPQDTDVMNEYWFPLKETKGMVAASQHGVLNIEQSGNKVTLFLSALQNLDDDLVVTSQGKIIFNKKVKATPLQLITETITIDNGSVFEVNFGKNKLYYNSKNPNNSVDRPIKPNEDFNMETAYGLYVEGLELEKQRRYPEALQAYVKSHEKEPGFVPTINRLALSHYRIMQYQKALEYTQKALAVDTYDGLANYNYGLIYAILGNTNEAKSGFSIASQDVAYRSSAYTELAKLFLNEKNFDKAKTYLEKALHFNIFNMSALEMQAFIYRKEKDSVSAHSKLETITQLDATNIFADAELLFLKQKSEAEFNAQITNELPYETYLELALKYLALGAQDEAVTLLKLAPKQPIVALWLAHLDTENTTAHLQEALKLPVDLVFPHRVESVTMLNELIDKNSHWKLKYFVALIYWNKGLIEEAKSMFAKCGDEPGTSLFYLAKTKLFVDEENAAEEALQRAYSIDPNDWRVNMALIEDYLAKHKFGEAAKKAKTFLKLYPEKSLFGMHYAKAVMGLKQYDTCIDFLNAFNVLPYEGATIGRTMYHDACIKAAFDALQKGNYKKAIDYAKQAKLWPKNLGVGKHYDVDERLDNFIIAYGLEQMHKKSKAEQVYKTIAGHRTPKYLNESTKLYLQLIALGKIGMTKDAEQLLNKALQHEKNNQYLKWVEAKYKNKNPEKVMQEIMAAGTEVQVYDTKFVDTEFELLIDFLTIIKNNN</sequence>
<dbReference type="InterPro" id="IPR033396">
    <property type="entry name" value="DUF5107"/>
</dbReference>
<reference evidence="6" key="1">
    <citation type="submission" date="2020-12" db="EMBL/GenBank/DDBJ databases">
        <title>Snuella sp. nov., isolated from sediment in Incheon.</title>
        <authorList>
            <person name="Kim W."/>
        </authorList>
    </citation>
    <scope>NUCLEOTIDE SEQUENCE</scope>
    <source>
        <strain evidence="6">CAU 1569</strain>
    </source>
</reference>
<keyword evidence="4" id="KW-0732">Signal</keyword>
<dbReference type="Pfam" id="PF13181">
    <property type="entry name" value="TPR_8"/>
    <property type="match status" value="1"/>
</dbReference>
<keyword evidence="2 3" id="KW-0802">TPR repeat</keyword>
<dbReference type="EMBL" id="JAELVQ010000013">
    <property type="protein sequence ID" value="MBJ6368594.1"/>
    <property type="molecule type" value="Genomic_DNA"/>
</dbReference>
<gene>
    <name evidence="6" type="ORF">JF259_10890</name>
</gene>
<evidence type="ECO:0000313" key="6">
    <source>
        <dbReference type="EMBL" id="MBJ6368594.1"/>
    </source>
</evidence>
<evidence type="ECO:0000256" key="2">
    <source>
        <dbReference type="ARBA" id="ARBA00022803"/>
    </source>
</evidence>
<organism evidence="6 7">
    <name type="scientific">Snuella sedimenti</name>
    <dbReference type="NCBI Taxonomy" id="2798802"/>
    <lineage>
        <taxon>Bacteria</taxon>
        <taxon>Pseudomonadati</taxon>
        <taxon>Bacteroidota</taxon>
        <taxon>Flavobacteriia</taxon>
        <taxon>Flavobacteriales</taxon>
        <taxon>Flavobacteriaceae</taxon>
        <taxon>Snuella</taxon>
    </lineage>
</organism>
<dbReference type="AlphaFoldDB" id="A0A8J7J4N7"/>
<dbReference type="SUPFAM" id="SSF48452">
    <property type="entry name" value="TPR-like"/>
    <property type="match status" value="2"/>
</dbReference>
<dbReference type="Proteomes" id="UP000610931">
    <property type="component" value="Unassembled WGS sequence"/>
</dbReference>
<dbReference type="PANTHER" id="PTHR45586">
    <property type="entry name" value="TPR REPEAT-CONTAINING PROTEIN PA4667"/>
    <property type="match status" value="1"/>
</dbReference>
<keyword evidence="7" id="KW-1185">Reference proteome</keyword>
<accession>A0A8J7J4N7</accession>
<evidence type="ECO:0000256" key="1">
    <source>
        <dbReference type="ARBA" id="ARBA00022737"/>
    </source>
</evidence>
<evidence type="ECO:0000256" key="4">
    <source>
        <dbReference type="SAM" id="SignalP"/>
    </source>
</evidence>
<feature type="domain" description="DUF5107" evidence="5">
    <location>
        <begin position="48"/>
        <end position="352"/>
    </location>
</feature>
<dbReference type="RefSeq" id="WP_199115357.1">
    <property type="nucleotide sequence ID" value="NZ_JAELVQ010000013.1"/>
</dbReference>
<proteinExistence type="predicted"/>
<dbReference type="InterPro" id="IPR019734">
    <property type="entry name" value="TPR_rpt"/>
</dbReference>
<dbReference type="InterPro" id="IPR011990">
    <property type="entry name" value="TPR-like_helical_dom_sf"/>
</dbReference>
<feature type="repeat" description="TPR" evidence="3">
    <location>
        <begin position="494"/>
        <end position="527"/>
    </location>
</feature>
<evidence type="ECO:0000313" key="7">
    <source>
        <dbReference type="Proteomes" id="UP000610931"/>
    </source>
</evidence>
<dbReference type="InterPro" id="IPR051012">
    <property type="entry name" value="CellSynth/LPSAsmb/PSIAsmb"/>
</dbReference>
<evidence type="ECO:0000259" key="5">
    <source>
        <dbReference type="Pfam" id="PF17128"/>
    </source>
</evidence>
<feature type="repeat" description="TPR" evidence="3">
    <location>
        <begin position="562"/>
        <end position="595"/>
    </location>
</feature>
<dbReference type="SMART" id="SM00028">
    <property type="entry name" value="TPR"/>
    <property type="match status" value="7"/>
</dbReference>
<dbReference type="Pfam" id="PF17128">
    <property type="entry name" value="DUF5107"/>
    <property type="match status" value="1"/>
</dbReference>
<name>A0A8J7J4N7_9FLAO</name>
<dbReference type="PANTHER" id="PTHR45586:SF1">
    <property type="entry name" value="LIPOPOLYSACCHARIDE ASSEMBLY PROTEIN B"/>
    <property type="match status" value="1"/>
</dbReference>
<protein>
    <submittedName>
        <fullName evidence="6">DUF5107 domain-containing protein</fullName>
    </submittedName>
</protein>
<dbReference type="Gene3D" id="1.25.40.10">
    <property type="entry name" value="Tetratricopeptide repeat domain"/>
    <property type="match status" value="2"/>
</dbReference>
<evidence type="ECO:0000256" key="3">
    <source>
        <dbReference type="PROSITE-ProRule" id="PRU00339"/>
    </source>
</evidence>
<feature type="chain" id="PRO_5035270557" evidence="4">
    <location>
        <begin position="23"/>
        <end position="1048"/>
    </location>
</feature>
<feature type="signal peptide" evidence="4">
    <location>
        <begin position="1"/>
        <end position="22"/>
    </location>
</feature>
<dbReference type="PROSITE" id="PS50005">
    <property type="entry name" value="TPR"/>
    <property type="match status" value="2"/>
</dbReference>
<comment type="caution">
    <text evidence="6">The sequence shown here is derived from an EMBL/GenBank/DDBJ whole genome shotgun (WGS) entry which is preliminary data.</text>
</comment>
<keyword evidence="1" id="KW-0677">Repeat</keyword>